<gene>
    <name evidence="5" type="ORF">CEK71_11200</name>
</gene>
<dbReference type="GO" id="GO:0005829">
    <property type="term" value="C:cytosol"/>
    <property type="evidence" value="ECO:0007669"/>
    <property type="project" value="TreeGrafter"/>
</dbReference>
<dbReference type="InterPro" id="IPR050559">
    <property type="entry name" value="P-Pant_transferase_sf"/>
</dbReference>
<dbReference type="KEGG" id="mpsy:CEK71_11200"/>
<keyword evidence="2 5" id="KW-0808">Transferase</keyword>
<dbReference type="Pfam" id="PF01648">
    <property type="entry name" value="ACPS"/>
    <property type="match status" value="1"/>
</dbReference>
<protein>
    <submittedName>
        <fullName evidence="5">4-phosphopantetheinyl transferase</fullName>
    </submittedName>
</protein>
<proteinExistence type="inferred from homology"/>
<organism evidence="5 6">
    <name type="scientific">Methylovulum psychrotolerans</name>
    <dbReference type="NCBI Taxonomy" id="1704499"/>
    <lineage>
        <taxon>Bacteria</taxon>
        <taxon>Pseudomonadati</taxon>
        <taxon>Pseudomonadota</taxon>
        <taxon>Gammaproteobacteria</taxon>
        <taxon>Methylococcales</taxon>
        <taxon>Methylococcaceae</taxon>
        <taxon>Methylovulum</taxon>
    </lineage>
</organism>
<dbReference type="EMBL" id="CP022129">
    <property type="protein sequence ID" value="ASF46591.1"/>
    <property type="molecule type" value="Genomic_DNA"/>
</dbReference>
<dbReference type="PANTHER" id="PTHR12215:SF10">
    <property type="entry name" value="L-AMINOADIPATE-SEMIALDEHYDE DEHYDROGENASE-PHOSPHOPANTETHEINYL TRANSFERASE"/>
    <property type="match status" value="1"/>
</dbReference>
<dbReference type="InterPro" id="IPR037143">
    <property type="entry name" value="4-PPantetheinyl_Trfase_dom_sf"/>
</dbReference>
<dbReference type="Gene3D" id="3.90.470.20">
    <property type="entry name" value="4'-phosphopantetheinyl transferase domain"/>
    <property type="match status" value="2"/>
</dbReference>
<feature type="domain" description="4'-phosphopantetheinyl transferase N-terminal" evidence="4">
    <location>
        <begin position="39"/>
        <end position="119"/>
    </location>
</feature>
<dbReference type="InterPro" id="IPR008278">
    <property type="entry name" value="4-PPantetheinyl_Trfase_dom"/>
</dbReference>
<dbReference type="GO" id="GO:0008897">
    <property type="term" value="F:holo-[acyl-carrier-protein] synthase activity"/>
    <property type="evidence" value="ECO:0007669"/>
    <property type="project" value="InterPro"/>
</dbReference>
<comment type="similarity">
    <text evidence="1">Belongs to the P-Pant transferase superfamily. Gsp/Sfp/HetI/AcpT family.</text>
</comment>
<dbReference type="Pfam" id="PF22624">
    <property type="entry name" value="AASDHPPT_N"/>
    <property type="match status" value="1"/>
</dbReference>
<feature type="domain" description="4'-phosphopantetheinyl transferase" evidence="3">
    <location>
        <begin position="130"/>
        <end position="236"/>
    </location>
</feature>
<dbReference type="GO" id="GO:0019878">
    <property type="term" value="P:lysine biosynthetic process via aminoadipic acid"/>
    <property type="evidence" value="ECO:0007669"/>
    <property type="project" value="TreeGrafter"/>
</dbReference>
<evidence type="ECO:0000256" key="2">
    <source>
        <dbReference type="ARBA" id="ARBA00022679"/>
    </source>
</evidence>
<sequence>MCYLSAFFNEPMALSLEKDGIHLWFAYPDEINDQALLLSYADLLNDEEQNRWQRFHFARHRQQYLITRALLRTTLSCYRDIEPKAWRFDFNAYGKPEIAQSQNQTGLPIRFNLSHTDGLIMCGIALTHDVGVDVEHKAKDRASLNIAEHYFAKAEIAGLKQIPEHQKPQRFFEYWTLKEAYIKARGMGLSLPLDQFSFIMPEQQRVQIAFEPGMQDNPDHWQFWRLYPSPQHIAAVAVNAPPHNGFRLSACKVVPLQSRLPLPISAMLASSNNHSLA</sequence>
<dbReference type="GO" id="GO:0000287">
    <property type="term" value="F:magnesium ion binding"/>
    <property type="evidence" value="ECO:0007669"/>
    <property type="project" value="InterPro"/>
</dbReference>
<dbReference type="InterPro" id="IPR055066">
    <property type="entry name" value="AASDHPPT_N"/>
</dbReference>
<evidence type="ECO:0000259" key="4">
    <source>
        <dbReference type="Pfam" id="PF22624"/>
    </source>
</evidence>
<evidence type="ECO:0000313" key="5">
    <source>
        <dbReference type="EMBL" id="ASF46591.1"/>
    </source>
</evidence>
<name>A0A1Z4BZA4_9GAMM</name>
<dbReference type="Proteomes" id="UP000197019">
    <property type="component" value="Chromosome"/>
</dbReference>
<dbReference type="SUPFAM" id="SSF56214">
    <property type="entry name" value="4'-phosphopantetheinyl transferase"/>
    <property type="match status" value="2"/>
</dbReference>
<evidence type="ECO:0000256" key="1">
    <source>
        <dbReference type="ARBA" id="ARBA00010990"/>
    </source>
</evidence>
<evidence type="ECO:0000259" key="3">
    <source>
        <dbReference type="Pfam" id="PF01648"/>
    </source>
</evidence>
<keyword evidence="6" id="KW-1185">Reference proteome</keyword>
<reference evidence="5 6" key="1">
    <citation type="submission" date="2017-06" db="EMBL/GenBank/DDBJ databases">
        <title>Genome Sequencing of the methanotroph Methylovulum psychrotolerants str. HV10-M2 isolated from a high-altitude environment.</title>
        <authorList>
            <person name="Mateos-Rivera A."/>
        </authorList>
    </citation>
    <scope>NUCLEOTIDE SEQUENCE [LARGE SCALE GENOMIC DNA]</scope>
    <source>
        <strain evidence="5 6">HV10_M2</strain>
    </source>
</reference>
<evidence type="ECO:0000313" key="6">
    <source>
        <dbReference type="Proteomes" id="UP000197019"/>
    </source>
</evidence>
<dbReference type="PANTHER" id="PTHR12215">
    <property type="entry name" value="PHOSPHOPANTETHEINE TRANSFERASE"/>
    <property type="match status" value="1"/>
</dbReference>
<dbReference type="AlphaFoldDB" id="A0A1Z4BZA4"/>
<accession>A0A1Z4BZA4</accession>